<keyword evidence="3" id="KW-1185">Reference proteome</keyword>
<dbReference type="InterPro" id="IPR042099">
    <property type="entry name" value="ANL_N_sf"/>
</dbReference>
<dbReference type="SUPFAM" id="SSF53474">
    <property type="entry name" value="alpha/beta-Hydrolases"/>
    <property type="match status" value="1"/>
</dbReference>
<dbReference type="Gene3D" id="3.40.50.1820">
    <property type="entry name" value="alpha/beta hydrolase"/>
    <property type="match status" value="1"/>
</dbReference>
<evidence type="ECO:0000313" key="3">
    <source>
        <dbReference type="Proteomes" id="UP001194746"/>
    </source>
</evidence>
<dbReference type="PROSITE" id="PS50075">
    <property type="entry name" value="CARRIER"/>
    <property type="match status" value="1"/>
</dbReference>
<feature type="domain" description="Carrier" evidence="1">
    <location>
        <begin position="572"/>
        <end position="652"/>
    </location>
</feature>
<dbReference type="Pfam" id="PF00550">
    <property type="entry name" value="PP-binding"/>
    <property type="match status" value="1"/>
</dbReference>
<evidence type="ECO:0000313" key="2">
    <source>
        <dbReference type="EMBL" id="KAF9892728.1"/>
    </source>
</evidence>
<reference evidence="2" key="1">
    <citation type="journal article" date="2019" name="Beilstein J. Org. Chem.">
        <title>Nanangenines: drimane sesquiterpenoids as the dominant metabolite cohort of a novel Australian fungus, Aspergillus nanangensis.</title>
        <authorList>
            <person name="Lacey H.J."/>
            <person name="Gilchrist C.L.M."/>
            <person name="Crombie A."/>
            <person name="Kalaitzis J.A."/>
            <person name="Vuong D."/>
            <person name="Rutledge P.J."/>
            <person name="Turner P."/>
            <person name="Pitt J.I."/>
            <person name="Lacey E."/>
            <person name="Chooi Y.H."/>
            <person name="Piggott A.M."/>
        </authorList>
    </citation>
    <scope>NUCLEOTIDE SEQUENCE</scope>
    <source>
        <strain evidence="2">MST-FP2251</strain>
    </source>
</reference>
<sequence length="935" mass="103929">MSFQNLLVLLEDVATEPDSGQILCYPDDGSTERQSWPYSHLLIEARRVSCAVRSRAGMAPGSNVLLYFTSHWDNIVWFWGVLLAGCIPVISTALPSSDSLRKAHLKHLARTLMSPFCFTRANLIHELDGQNVIDPVPIDSLDLKGEPDASLIQDLVKGVGLAETAAILLTSGSTGRCKAVCLSHGQILAAAAGKLSVLPPAGKSFLNWVGLDHVAALVEVHIQAMLARKDQIHVPASSLLSNPTVFLDLIDRHRVSRTFAPNFFLAKLRTALRHAETKGEKVDDLGRWDLSCLTCINSGGEANLTRICDEVSGLLVRYGTPKNVIIPGFGMTETCAGAIFNVTCPQYDREHQLEYASVGRCMSGIAMRITNDRLYPNAPVPTGEIGSLELTGSVVFKQYLNNHKATMDSFTSDGWFRTGDRGFLDPNGYLHLTGRTKETLIVNGIKYDPHMIETAVEEANIPGVKPSFNCCFSYLAPGAQTEDIYLVYLPTYATEDLPARVRATDAISKVIMMATGARPQVIPLDESHLQKSSLGKLPRAQIKASYERGEYSAYESFNRERIQFFRKSMHTPPRNDYEKELLATFIDSLALSDEDEFHVQTPILDLGITSVELIKLKKDLEASLGLQQEIPIITLITNQTVRDLGIALQRLQGSSPHVYNPVVILQSEGSKAPLWLVHPGVGEVLVFLNLAKFIKDRPVYALRARGFNEGEHPFTNIPEVVATYHRVIKEKQPNGPYALAGYSYGSMLAFEISKVLEANQDQVAFTGSFNLPPHIKTRMQQLDFKECLLHLAYFLDLMTEQRARELATQLHKSSREEALQVVMQNASIDRLAELALSERNLDAWASLAFGLQSMAVDYDPSGSILGLDCFYCEPLAVVASSKQQWLEDHLRKWSDFTRSEVRFHPVSGSHYTMLSSEHVFAFQKILRQALERRRI</sequence>
<protein>
    <recommendedName>
        <fullName evidence="1">Carrier domain-containing protein</fullName>
    </recommendedName>
</protein>
<dbReference type="SUPFAM" id="SSF56801">
    <property type="entry name" value="Acetyl-CoA synthetase-like"/>
    <property type="match status" value="1"/>
</dbReference>
<dbReference type="AlphaFoldDB" id="A0AAD4CVU2"/>
<comment type="caution">
    <text evidence="2">The sequence shown here is derived from an EMBL/GenBank/DDBJ whole genome shotgun (WGS) entry which is preliminary data.</text>
</comment>
<dbReference type="EMBL" id="VCAU01000011">
    <property type="protein sequence ID" value="KAF9892728.1"/>
    <property type="molecule type" value="Genomic_DNA"/>
</dbReference>
<dbReference type="SUPFAM" id="SSF47336">
    <property type="entry name" value="ACP-like"/>
    <property type="match status" value="1"/>
</dbReference>
<dbReference type="Pfam" id="PF00975">
    <property type="entry name" value="Thioesterase"/>
    <property type="match status" value="1"/>
</dbReference>
<dbReference type="GO" id="GO:0044281">
    <property type="term" value="P:small molecule metabolic process"/>
    <property type="evidence" value="ECO:0007669"/>
    <property type="project" value="UniProtKB-ARBA"/>
</dbReference>
<evidence type="ECO:0000259" key="1">
    <source>
        <dbReference type="PROSITE" id="PS50075"/>
    </source>
</evidence>
<dbReference type="PANTHER" id="PTHR24096">
    <property type="entry name" value="LONG-CHAIN-FATTY-ACID--COA LIGASE"/>
    <property type="match status" value="1"/>
</dbReference>
<dbReference type="InterPro" id="IPR001031">
    <property type="entry name" value="Thioesterase"/>
</dbReference>
<dbReference type="GO" id="GO:0016405">
    <property type="term" value="F:CoA-ligase activity"/>
    <property type="evidence" value="ECO:0007669"/>
    <property type="project" value="TreeGrafter"/>
</dbReference>
<dbReference type="InterPro" id="IPR036736">
    <property type="entry name" value="ACP-like_sf"/>
</dbReference>
<organism evidence="2 3">
    <name type="scientific">Aspergillus nanangensis</name>
    <dbReference type="NCBI Taxonomy" id="2582783"/>
    <lineage>
        <taxon>Eukaryota</taxon>
        <taxon>Fungi</taxon>
        <taxon>Dikarya</taxon>
        <taxon>Ascomycota</taxon>
        <taxon>Pezizomycotina</taxon>
        <taxon>Eurotiomycetes</taxon>
        <taxon>Eurotiomycetidae</taxon>
        <taxon>Eurotiales</taxon>
        <taxon>Aspergillaceae</taxon>
        <taxon>Aspergillus</taxon>
        <taxon>Aspergillus subgen. Circumdati</taxon>
    </lineage>
</organism>
<dbReference type="InterPro" id="IPR000873">
    <property type="entry name" value="AMP-dep_synth/lig_dom"/>
</dbReference>
<dbReference type="Proteomes" id="UP001194746">
    <property type="component" value="Unassembled WGS sequence"/>
</dbReference>
<dbReference type="Gene3D" id="1.10.1200.10">
    <property type="entry name" value="ACP-like"/>
    <property type="match status" value="1"/>
</dbReference>
<dbReference type="InterPro" id="IPR045851">
    <property type="entry name" value="AMP-bd_C_sf"/>
</dbReference>
<gene>
    <name evidence="2" type="ORF">FE257_001130</name>
</gene>
<proteinExistence type="predicted"/>
<dbReference type="InterPro" id="IPR029058">
    <property type="entry name" value="AB_hydrolase_fold"/>
</dbReference>
<dbReference type="InterPro" id="IPR009081">
    <property type="entry name" value="PP-bd_ACP"/>
</dbReference>
<name>A0AAD4CVU2_ASPNN</name>
<dbReference type="Pfam" id="PF00501">
    <property type="entry name" value="AMP-binding"/>
    <property type="match status" value="1"/>
</dbReference>
<dbReference type="Gene3D" id="3.40.50.12780">
    <property type="entry name" value="N-terminal domain of ligase-like"/>
    <property type="match status" value="1"/>
</dbReference>
<dbReference type="Gene3D" id="3.30.300.30">
    <property type="match status" value="1"/>
</dbReference>
<reference evidence="2" key="2">
    <citation type="submission" date="2020-02" db="EMBL/GenBank/DDBJ databases">
        <authorList>
            <person name="Gilchrist C.L.M."/>
            <person name="Chooi Y.-H."/>
        </authorList>
    </citation>
    <scope>NUCLEOTIDE SEQUENCE</scope>
    <source>
        <strain evidence="2">MST-FP2251</strain>
    </source>
</reference>
<accession>A0AAD4CVU2</accession>